<proteinExistence type="predicted"/>
<dbReference type="Proteomes" id="UP000187203">
    <property type="component" value="Unassembled WGS sequence"/>
</dbReference>
<evidence type="ECO:0000313" key="1">
    <source>
        <dbReference type="EMBL" id="OMO76709.1"/>
    </source>
</evidence>
<keyword evidence="2" id="KW-1185">Reference proteome</keyword>
<gene>
    <name evidence="1" type="ORF">COLO4_25476</name>
</gene>
<organism evidence="1 2">
    <name type="scientific">Corchorus olitorius</name>
    <dbReference type="NCBI Taxonomy" id="93759"/>
    <lineage>
        <taxon>Eukaryota</taxon>
        <taxon>Viridiplantae</taxon>
        <taxon>Streptophyta</taxon>
        <taxon>Embryophyta</taxon>
        <taxon>Tracheophyta</taxon>
        <taxon>Spermatophyta</taxon>
        <taxon>Magnoliopsida</taxon>
        <taxon>eudicotyledons</taxon>
        <taxon>Gunneridae</taxon>
        <taxon>Pentapetalae</taxon>
        <taxon>rosids</taxon>
        <taxon>malvids</taxon>
        <taxon>Malvales</taxon>
        <taxon>Malvaceae</taxon>
        <taxon>Grewioideae</taxon>
        <taxon>Apeibeae</taxon>
        <taxon>Corchorus</taxon>
    </lineage>
</organism>
<reference evidence="2" key="1">
    <citation type="submission" date="2013-09" db="EMBL/GenBank/DDBJ databases">
        <title>Corchorus olitorius genome sequencing.</title>
        <authorList>
            <person name="Alam M."/>
            <person name="Haque M.S."/>
            <person name="Islam M.S."/>
            <person name="Emdad E.M."/>
            <person name="Islam M.M."/>
            <person name="Ahmed B."/>
            <person name="Halim A."/>
            <person name="Hossen Q.M.M."/>
            <person name="Hossain M.Z."/>
            <person name="Ahmed R."/>
            <person name="Khan M.M."/>
            <person name="Islam R."/>
            <person name="Rashid M.M."/>
            <person name="Khan S.A."/>
            <person name="Rahman M.S."/>
            <person name="Alam M."/>
            <person name="Yahiya A.S."/>
            <person name="Khan M.S."/>
            <person name="Azam M.S."/>
            <person name="Haque T."/>
            <person name="Lashkar M.Z.H."/>
            <person name="Akhand A.I."/>
            <person name="Morshed G."/>
            <person name="Roy S."/>
            <person name="Uddin K.S."/>
            <person name="Rabeya T."/>
            <person name="Hossain A.S."/>
            <person name="Chowdhury A."/>
            <person name="Snigdha A.R."/>
            <person name="Mortoza M.S."/>
            <person name="Matin S.A."/>
            <person name="Hoque S.M.E."/>
            <person name="Islam M.K."/>
            <person name="Roy D.K."/>
            <person name="Haider R."/>
            <person name="Moosa M.M."/>
            <person name="Elias S.M."/>
            <person name="Hasan A.M."/>
            <person name="Jahan S."/>
            <person name="Shafiuddin M."/>
            <person name="Mahmood N."/>
            <person name="Shommy N.S."/>
        </authorList>
    </citation>
    <scope>NUCLEOTIDE SEQUENCE [LARGE SCALE GENOMIC DNA]</scope>
    <source>
        <strain evidence="2">cv. O-4</strain>
    </source>
</reference>
<dbReference type="AlphaFoldDB" id="A0A1R3I2D5"/>
<evidence type="ECO:0000313" key="2">
    <source>
        <dbReference type="Proteomes" id="UP000187203"/>
    </source>
</evidence>
<dbReference type="EMBL" id="AWUE01019059">
    <property type="protein sequence ID" value="OMO76709.1"/>
    <property type="molecule type" value="Genomic_DNA"/>
</dbReference>
<protein>
    <submittedName>
        <fullName evidence="1">Uncharacterized protein</fullName>
    </submittedName>
</protein>
<comment type="caution">
    <text evidence="1">The sequence shown here is derived from an EMBL/GenBank/DDBJ whole genome shotgun (WGS) entry which is preliminary data.</text>
</comment>
<name>A0A1R3I2D5_9ROSI</name>
<sequence>MANCFGHRRNRHLTCTDGFRALLQKAGERVDPGLLFFKVKIVVHMCGELELWELAEGIFFRFAKQS</sequence>
<accession>A0A1R3I2D5</accession>